<evidence type="ECO:0008006" key="4">
    <source>
        <dbReference type="Google" id="ProtNLM"/>
    </source>
</evidence>
<protein>
    <recommendedName>
        <fullName evidence="4">Anti-sigma-28 factor FlgM C-terminal domain-containing protein</fullName>
    </recommendedName>
</protein>
<evidence type="ECO:0000313" key="2">
    <source>
        <dbReference type="EMBL" id="GAA5497483.1"/>
    </source>
</evidence>
<feature type="compositionally biased region" description="Basic and acidic residues" evidence="1">
    <location>
        <begin position="1"/>
        <end position="10"/>
    </location>
</feature>
<name>A0ABP9V487_9BACT</name>
<dbReference type="Proteomes" id="UP001424741">
    <property type="component" value="Unassembled WGS sequence"/>
</dbReference>
<feature type="region of interest" description="Disordered" evidence="1">
    <location>
        <begin position="1"/>
        <end position="29"/>
    </location>
</feature>
<evidence type="ECO:0000256" key="1">
    <source>
        <dbReference type="SAM" id="MobiDB-lite"/>
    </source>
</evidence>
<gene>
    <name evidence="2" type="ORF">Rhal01_03679</name>
</gene>
<reference evidence="2 3" key="1">
    <citation type="submission" date="2024-02" db="EMBL/GenBank/DDBJ databases">
        <title>Rubritalea halochordaticola NBRC 107102.</title>
        <authorList>
            <person name="Ichikawa N."/>
            <person name="Katano-Makiyama Y."/>
            <person name="Hidaka K."/>
        </authorList>
    </citation>
    <scope>NUCLEOTIDE SEQUENCE [LARGE SCALE GENOMIC DNA]</scope>
    <source>
        <strain evidence="2 3">NBRC 107102</strain>
    </source>
</reference>
<comment type="caution">
    <text evidence="2">The sequence shown here is derived from an EMBL/GenBank/DDBJ whole genome shotgun (WGS) entry which is preliminary data.</text>
</comment>
<accession>A0ABP9V487</accession>
<sequence>MLKGIEKEPEIDMNSKQTSKKVGSDAGKILSDPHASAIAKSLAASALSQRDKSHQTGAQMEDVASKVLQSSKYSDATKSLAASVLSQSNKKR</sequence>
<evidence type="ECO:0000313" key="3">
    <source>
        <dbReference type="Proteomes" id="UP001424741"/>
    </source>
</evidence>
<keyword evidence="3" id="KW-1185">Reference proteome</keyword>
<dbReference type="EMBL" id="BAABRL010000015">
    <property type="protein sequence ID" value="GAA5497483.1"/>
    <property type="molecule type" value="Genomic_DNA"/>
</dbReference>
<proteinExistence type="predicted"/>
<organism evidence="2 3">
    <name type="scientific">Rubritalea halochordaticola</name>
    <dbReference type="NCBI Taxonomy" id="714537"/>
    <lineage>
        <taxon>Bacteria</taxon>
        <taxon>Pseudomonadati</taxon>
        <taxon>Verrucomicrobiota</taxon>
        <taxon>Verrucomicrobiia</taxon>
        <taxon>Verrucomicrobiales</taxon>
        <taxon>Rubritaleaceae</taxon>
        <taxon>Rubritalea</taxon>
    </lineage>
</organism>